<dbReference type="OrthoDB" id="6823797at2"/>
<dbReference type="PANTHER" id="PTHR42760:SF123">
    <property type="entry name" value="OXIDOREDUCTASE"/>
    <property type="match status" value="1"/>
</dbReference>
<dbReference type="SMART" id="SM00822">
    <property type="entry name" value="PKS_KR"/>
    <property type="match status" value="1"/>
</dbReference>
<dbReference type="RefSeq" id="WP_119786748.1">
    <property type="nucleotide sequence ID" value="NZ_QYUQ01000002.1"/>
</dbReference>
<dbReference type="AlphaFoldDB" id="A0A3A3GQJ1"/>
<dbReference type="SUPFAM" id="SSF51735">
    <property type="entry name" value="NAD(P)-binding Rossmann-fold domains"/>
    <property type="match status" value="1"/>
</dbReference>
<dbReference type="InterPro" id="IPR002347">
    <property type="entry name" value="SDR_fam"/>
</dbReference>
<dbReference type="Proteomes" id="UP000266327">
    <property type="component" value="Unassembled WGS sequence"/>
</dbReference>
<dbReference type="FunFam" id="3.40.50.720:FF:000084">
    <property type="entry name" value="Short-chain dehydrogenase reductase"/>
    <property type="match status" value="1"/>
</dbReference>
<dbReference type="InterPro" id="IPR057326">
    <property type="entry name" value="KR_dom"/>
</dbReference>
<dbReference type="PROSITE" id="PS00061">
    <property type="entry name" value="ADH_SHORT"/>
    <property type="match status" value="1"/>
</dbReference>
<dbReference type="PRINTS" id="PR00080">
    <property type="entry name" value="SDRFAMILY"/>
</dbReference>
<sequence length="271" mass="28726">MRDDSNLAGRVAVVTGGGSGIGRAIAFAFAEAGSRVVVIDRNAEGCEATVAEVQRRGAQALAVTCDISDPDSVQKAAQASEANFGPCDILVNNAGIVVPATLANITLDEWNRAFSVNLTGALLCSQAFGAQMRKRQRGAIVHISSITADHPMPWGGCYSITKAGVCMLSRLLAVEWAPDGIRSNVVKPGTIRTELTESFYQEPGLEKRRSELIPAGRIGRPEDIAQAALFLASDRASYITGQEIMVDGGFERMLMSLVPRGEFKTQPGTGS</sequence>
<gene>
    <name evidence="3" type="ORF">D3878_18015</name>
</gene>
<dbReference type="Gene3D" id="3.40.50.720">
    <property type="entry name" value="NAD(P)-binding Rossmann-like Domain"/>
    <property type="match status" value="1"/>
</dbReference>
<dbReference type="PRINTS" id="PR00081">
    <property type="entry name" value="GDHRDH"/>
</dbReference>
<name>A0A3A3GQJ1_9BURK</name>
<dbReference type="Pfam" id="PF13561">
    <property type="entry name" value="adh_short_C2"/>
    <property type="match status" value="1"/>
</dbReference>
<dbReference type="EMBL" id="QYUQ01000002">
    <property type="protein sequence ID" value="RJG03250.1"/>
    <property type="molecule type" value="Genomic_DNA"/>
</dbReference>
<dbReference type="InterPro" id="IPR020904">
    <property type="entry name" value="Sc_DH/Rdtase_CS"/>
</dbReference>
<organism evidence="3 4">
    <name type="scientific">Noviherbaspirillum sedimenti</name>
    <dbReference type="NCBI Taxonomy" id="2320865"/>
    <lineage>
        <taxon>Bacteria</taxon>
        <taxon>Pseudomonadati</taxon>
        <taxon>Pseudomonadota</taxon>
        <taxon>Betaproteobacteria</taxon>
        <taxon>Burkholderiales</taxon>
        <taxon>Oxalobacteraceae</taxon>
        <taxon>Noviherbaspirillum</taxon>
    </lineage>
</organism>
<evidence type="ECO:0000313" key="3">
    <source>
        <dbReference type="EMBL" id="RJG03250.1"/>
    </source>
</evidence>
<accession>A0A3A3GQJ1</accession>
<proteinExistence type="inferred from homology"/>
<dbReference type="GO" id="GO:0016616">
    <property type="term" value="F:oxidoreductase activity, acting on the CH-OH group of donors, NAD or NADP as acceptor"/>
    <property type="evidence" value="ECO:0007669"/>
    <property type="project" value="UniProtKB-ARBA"/>
</dbReference>
<dbReference type="InterPro" id="IPR036291">
    <property type="entry name" value="NAD(P)-bd_dom_sf"/>
</dbReference>
<dbReference type="PANTHER" id="PTHR42760">
    <property type="entry name" value="SHORT-CHAIN DEHYDROGENASES/REDUCTASES FAMILY MEMBER"/>
    <property type="match status" value="1"/>
</dbReference>
<dbReference type="CDD" id="cd05233">
    <property type="entry name" value="SDR_c"/>
    <property type="match status" value="1"/>
</dbReference>
<evidence type="ECO:0000259" key="2">
    <source>
        <dbReference type="SMART" id="SM00822"/>
    </source>
</evidence>
<feature type="domain" description="Ketoreductase" evidence="2">
    <location>
        <begin position="10"/>
        <end position="184"/>
    </location>
</feature>
<reference evidence="4" key="1">
    <citation type="submission" date="2018-09" db="EMBL/GenBank/DDBJ databases">
        <authorList>
            <person name="Zhu H."/>
        </authorList>
    </citation>
    <scope>NUCLEOTIDE SEQUENCE [LARGE SCALE GENOMIC DNA]</scope>
    <source>
        <strain evidence="4">K1S02-23</strain>
    </source>
</reference>
<comment type="caution">
    <text evidence="3">The sequence shown here is derived from an EMBL/GenBank/DDBJ whole genome shotgun (WGS) entry which is preliminary data.</text>
</comment>
<protein>
    <submittedName>
        <fullName evidence="3">SDR family oxidoreductase</fullName>
    </submittedName>
</protein>
<dbReference type="GO" id="GO:0030497">
    <property type="term" value="P:fatty acid elongation"/>
    <property type="evidence" value="ECO:0007669"/>
    <property type="project" value="TreeGrafter"/>
</dbReference>
<evidence type="ECO:0000313" key="4">
    <source>
        <dbReference type="Proteomes" id="UP000266327"/>
    </source>
</evidence>
<keyword evidence="4" id="KW-1185">Reference proteome</keyword>
<comment type="similarity">
    <text evidence="1">Belongs to the short-chain dehydrogenases/reductases (SDR) family.</text>
</comment>
<dbReference type="NCBIfam" id="NF005559">
    <property type="entry name" value="PRK07231.1"/>
    <property type="match status" value="1"/>
</dbReference>
<evidence type="ECO:0000256" key="1">
    <source>
        <dbReference type="ARBA" id="ARBA00006484"/>
    </source>
</evidence>